<dbReference type="InterPro" id="IPR000531">
    <property type="entry name" value="Beta-barrel_TonB"/>
</dbReference>
<comment type="caution">
    <text evidence="15">The sequence shown here is derived from an EMBL/GenBank/DDBJ whole genome shotgun (WGS) entry which is preliminary data.</text>
</comment>
<dbReference type="GO" id="GO:0038023">
    <property type="term" value="F:signaling receptor activity"/>
    <property type="evidence" value="ECO:0007669"/>
    <property type="project" value="InterPro"/>
</dbReference>
<dbReference type="Proteomes" id="UP000217005">
    <property type="component" value="Unassembled WGS sequence"/>
</dbReference>
<dbReference type="Gene3D" id="2.40.170.20">
    <property type="entry name" value="TonB-dependent receptor, beta-barrel domain"/>
    <property type="match status" value="1"/>
</dbReference>
<feature type="signal peptide" evidence="12">
    <location>
        <begin position="1"/>
        <end position="29"/>
    </location>
</feature>
<evidence type="ECO:0000256" key="12">
    <source>
        <dbReference type="SAM" id="SignalP"/>
    </source>
</evidence>
<dbReference type="EMBL" id="NEVL01000004">
    <property type="protein sequence ID" value="OZI33269.1"/>
    <property type="molecule type" value="Genomic_DNA"/>
</dbReference>
<organism evidence="15 16">
    <name type="scientific">Bordetella genomosp. 1</name>
    <dbReference type="NCBI Taxonomy" id="1395607"/>
    <lineage>
        <taxon>Bacteria</taxon>
        <taxon>Pseudomonadati</taxon>
        <taxon>Pseudomonadota</taxon>
        <taxon>Betaproteobacteria</taxon>
        <taxon>Burkholderiales</taxon>
        <taxon>Alcaligenaceae</taxon>
        <taxon>Bordetella</taxon>
    </lineage>
</organism>
<dbReference type="GO" id="GO:0009279">
    <property type="term" value="C:cell outer membrane"/>
    <property type="evidence" value="ECO:0007669"/>
    <property type="project" value="UniProtKB-SubCell"/>
</dbReference>
<evidence type="ECO:0000256" key="10">
    <source>
        <dbReference type="PROSITE-ProRule" id="PRU01360"/>
    </source>
</evidence>
<dbReference type="InterPro" id="IPR039426">
    <property type="entry name" value="TonB-dep_rcpt-like"/>
</dbReference>
<evidence type="ECO:0000313" key="16">
    <source>
        <dbReference type="Proteomes" id="UP000217005"/>
    </source>
</evidence>
<keyword evidence="5 10" id="KW-0812">Transmembrane</keyword>
<keyword evidence="6 11" id="KW-0798">TonB box</keyword>
<dbReference type="InterPro" id="IPR012910">
    <property type="entry name" value="Plug_dom"/>
</dbReference>
<keyword evidence="4 10" id="KW-1134">Transmembrane beta strand</keyword>
<evidence type="ECO:0000256" key="4">
    <source>
        <dbReference type="ARBA" id="ARBA00022452"/>
    </source>
</evidence>
<evidence type="ECO:0000259" key="14">
    <source>
        <dbReference type="Pfam" id="PF07715"/>
    </source>
</evidence>
<evidence type="ECO:0000256" key="1">
    <source>
        <dbReference type="ARBA" id="ARBA00004571"/>
    </source>
</evidence>
<evidence type="ECO:0000256" key="9">
    <source>
        <dbReference type="ARBA" id="ARBA00023237"/>
    </source>
</evidence>
<dbReference type="GO" id="GO:0015891">
    <property type="term" value="P:siderophore transport"/>
    <property type="evidence" value="ECO:0007669"/>
    <property type="project" value="InterPro"/>
</dbReference>
<evidence type="ECO:0000256" key="3">
    <source>
        <dbReference type="ARBA" id="ARBA00022448"/>
    </source>
</evidence>
<dbReference type="AlphaFoldDB" id="A0A261S7B8"/>
<dbReference type="InterPro" id="IPR036942">
    <property type="entry name" value="Beta-barrel_TonB_sf"/>
</dbReference>
<keyword evidence="9 10" id="KW-0998">Cell outer membrane</keyword>
<proteinExistence type="inferred from homology"/>
<evidence type="ECO:0000256" key="11">
    <source>
        <dbReference type="RuleBase" id="RU003357"/>
    </source>
</evidence>
<reference evidence="15 16" key="1">
    <citation type="submission" date="2017-05" db="EMBL/GenBank/DDBJ databases">
        <title>Complete and WGS of Bordetella genogroups.</title>
        <authorList>
            <person name="Spilker T."/>
            <person name="LiPuma J."/>
        </authorList>
    </citation>
    <scope>NUCLEOTIDE SEQUENCE [LARGE SCALE GENOMIC DNA]</scope>
    <source>
        <strain evidence="15 16">AU17610</strain>
    </source>
</reference>
<comment type="subcellular location">
    <subcellularLocation>
        <location evidence="1 10">Cell outer membrane</location>
        <topology evidence="1 10">Multi-pass membrane protein</topology>
    </subcellularLocation>
</comment>
<evidence type="ECO:0000256" key="6">
    <source>
        <dbReference type="ARBA" id="ARBA00023077"/>
    </source>
</evidence>
<dbReference type="PANTHER" id="PTHR32552">
    <property type="entry name" value="FERRICHROME IRON RECEPTOR-RELATED"/>
    <property type="match status" value="1"/>
</dbReference>
<gene>
    <name evidence="15" type="ORF">CEG14_17550</name>
</gene>
<feature type="domain" description="TonB-dependent receptor-like beta-barrel" evidence="13">
    <location>
        <begin position="278"/>
        <end position="686"/>
    </location>
</feature>
<feature type="domain" description="TonB-dependent receptor plug" evidence="14">
    <location>
        <begin position="75"/>
        <end position="172"/>
    </location>
</feature>
<evidence type="ECO:0000256" key="8">
    <source>
        <dbReference type="ARBA" id="ARBA00023170"/>
    </source>
</evidence>
<dbReference type="InterPro" id="IPR010105">
    <property type="entry name" value="TonB_sidphr_rcpt"/>
</dbReference>
<evidence type="ECO:0000256" key="2">
    <source>
        <dbReference type="ARBA" id="ARBA00009810"/>
    </source>
</evidence>
<keyword evidence="12" id="KW-0732">Signal</keyword>
<dbReference type="PANTHER" id="PTHR32552:SF82">
    <property type="entry name" value="FCUA PROTEIN"/>
    <property type="match status" value="1"/>
</dbReference>
<comment type="similarity">
    <text evidence="2 10 11">Belongs to the TonB-dependent receptor family.</text>
</comment>
<evidence type="ECO:0000256" key="5">
    <source>
        <dbReference type="ARBA" id="ARBA00022692"/>
    </source>
</evidence>
<keyword evidence="8 15" id="KW-0675">Receptor</keyword>
<keyword evidence="3 10" id="KW-0813">Transport</keyword>
<protein>
    <submittedName>
        <fullName evidence="15">TonB-dependent siderophore receptor</fullName>
    </submittedName>
</protein>
<dbReference type="Pfam" id="PF07715">
    <property type="entry name" value="Plug"/>
    <property type="match status" value="1"/>
</dbReference>
<dbReference type="SUPFAM" id="SSF56935">
    <property type="entry name" value="Porins"/>
    <property type="match status" value="1"/>
</dbReference>
<dbReference type="PROSITE" id="PS52016">
    <property type="entry name" value="TONB_DEPENDENT_REC_3"/>
    <property type="match status" value="1"/>
</dbReference>
<dbReference type="Gene3D" id="2.170.130.10">
    <property type="entry name" value="TonB-dependent receptor, plug domain"/>
    <property type="match status" value="1"/>
</dbReference>
<dbReference type="OrthoDB" id="5346107at2"/>
<accession>A0A261S7B8</accession>
<dbReference type="Pfam" id="PF00593">
    <property type="entry name" value="TonB_dep_Rec_b-barrel"/>
    <property type="match status" value="1"/>
</dbReference>
<evidence type="ECO:0000259" key="13">
    <source>
        <dbReference type="Pfam" id="PF00593"/>
    </source>
</evidence>
<evidence type="ECO:0000313" key="15">
    <source>
        <dbReference type="EMBL" id="OZI33269.1"/>
    </source>
</evidence>
<name>A0A261S7B8_9BORD</name>
<dbReference type="GO" id="GO:0015344">
    <property type="term" value="F:siderophore uptake transmembrane transporter activity"/>
    <property type="evidence" value="ECO:0007669"/>
    <property type="project" value="TreeGrafter"/>
</dbReference>
<dbReference type="NCBIfam" id="TIGR01783">
    <property type="entry name" value="TonB-siderophor"/>
    <property type="match status" value="1"/>
</dbReference>
<dbReference type="InterPro" id="IPR037066">
    <property type="entry name" value="Plug_dom_sf"/>
</dbReference>
<dbReference type="CDD" id="cd01347">
    <property type="entry name" value="ligand_gated_channel"/>
    <property type="match status" value="1"/>
</dbReference>
<sequence>MQSRSRVRGRASALGWALSALLAVQTADAAAADPVATLRPVTVIGISGGQELAPAYAGGAVASGARLGALGNQSLMDTPFNVVSYTAELLRNQQARTLADVMANDPGVRFTTSNGHPYENFRLRGFDLNQNDVAIEGMYGLAPMGRVPTEFIERVEVLKGPSALFSGMAPSGAVGGTINLVPERAGDLPEARVGMNWQSDGQLGTSVDMGRRFGEGGAWGARINGSFSDGAGTLDGQRKKREWLSAAIDYRNADLRASVDLYHSQESFKGGTPAMYWFGAAAVPEAPDPRTNLFGSGYGSIQSNAIIGRVEYRLDDATTAFGAIGKRDSRQLGLINGTHARRIDARGNFTGMTVPQRAREDATSAELGVRTRFMTGGVGHELVVQGSRLDTEDAMARGRASTFRSNIHTPTRTVVLAPPASAPKTGESVLTSVALIDTVSMLGDSLRLTAGVRHQNVRTRSFKPSGRGDSYDESALTPALAVVVKPWGGDVSLYANYVQGLRQGGRVTDLAATNYGAVFAPYKTVQREVGGKWDAGTFTNTLAYFDISSPTMIVEGTAAAPSYSDKGEKHMRGLEWNAFGELGTTLRVLGGLAYTRGTQTRTSFGRYDGKSTVGTPRWQANMGLEWDTPWIRGLTLSGRVQLTSKQYVDAANRLTIPGWGQLDLGARYAVAVAGRDVVLRLNVNNVFDRHYYAGIFSDSTPIATLGLARTITASVETRF</sequence>
<keyword evidence="7 10" id="KW-0472">Membrane</keyword>
<feature type="chain" id="PRO_5012333904" evidence="12">
    <location>
        <begin position="30"/>
        <end position="719"/>
    </location>
</feature>
<evidence type="ECO:0000256" key="7">
    <source>
        <dbReference type="ARBA" id="ARBA00023136"/>
    </source>
</evidence>